<dbReference type="EMBL" id="GBXM01079705">
    <property type="protein sequence ID" value="JAH28872.1"/>
    <property type="molecule type" value="Transcribed_RNA"/>
</dbReference>
<reference evidence="1" key="1">
    <citation type="submission" date="2014-11" db="EMBL/GenBank/DDBJ databases">
        <authorList>
            <person name="Amaro Gonzalez C."/>
        </authorList>
    </citation>
    <scope>NUCLEOTIDE SEQUENCE</scope>
</reference>
<proteinExistence type="predicted"/>
<evidence type="ECO:0000313" key="1">
    <source>
        <dbReference type="EMBL" id="JAH28872.1"/>
    </source>
</evidence>
<dbReference type="AlphaFoldDB" id="A0A0E9RJA3"/>
<organism evidence="1">
    <name type="scientific">Anguilla anguilla</name>
    <name type="common">European freshwater eel</name>
    <name type="synonym">Muraena anguilla</name>
    <dbReference type="NCBI Taxonomy" id="7936"/>
    <lineage>
        <taxon>Eukaryota</taxon>
        <taxon>Metazoa</taxon>
        <taxon>Chordata</taxon>
        <taxon>Craniata</taxon>
        <taxon>Vertebrata</taxon>
        <taxon>Euteleostomi</taxon>
        <taxon>Actinopterygii</taxon>
        <taxon>Neopterygii</taxon>
        <taxon>Teleostei</taxon>
        <taxon>Anguilliformes</taxon>
        <taxon>Anguillidae</taxon>
        <taxon>Anguilla</taxon>
    </lineage>
</organism>
<name>A0A0E9RJA3_ANGAN</name>
<reference evidence="1" key="2">
    <citation type="journal article" date="2015" name="Fish Shellfish Immunol.">
        <title>Early steps in the European eel (Anguilla anguilla)-Vibrio vulnificus interaction in the gills: Role of the RtxA13 toxin.</title>
        <authorList>
            <person name="Callol A."/>
            <person name="Pajuelo D."/>
            <person name="Ebbesson L."/>
            <person name="Teles M."/>
            <person name="MacKenzie S."/>
            <person name="Amaro C."/>
        </authorList>
    </citation>
    <scope>NUCLEOTIDE SEQUENCE</scope>
</reference>
<sequence>MLGITESLTGVQPQLVSSMRILKIYKMLCH</sequence>
<protein>
    <submittedName>
        <fullName evidence="1">Uncharacterized protein</fullName>
    </submittedName>
</protein>
<accession>A0A0E9RJA3</accession>